<accession>X0TAD9</accession>
<protein>
    <submittedName>
        <fullName evidence="2">Uncharacterized protein</fullName>
    </submittedName>
</protein>
<evidence type="ECO:0000256" key="1">
    <source>
        <dbReference type="SAM" id="MobiDB-lite"/>
    </source>
</evidence>
<feature type="region of interest" description="Disordered" evidence="1">
    <location>
        <begin position="51"/>
        <end position="75"/>
    </location>
</feature>
<organism evidence="2">
    <name type="scientific">marine sediment metagenome</name>
    <dbReference type="NCBI Taxonomy" id="412755"/>
    <lineage>
        <taxon>unclassified sequences</taxon>
        <taxon>metagenomes</taxon>
        <taxon>ecological metagenomes</taxon>
    </lineage>
</organism>
<dbReference type="AlphaFoldDB" id="X0TAD9"/>
<feature type="non-terminal residue" evidence="2">
    <location>
        <position position="75"/>
    </location>
</feature>
<feature type="compositionally biased region" description="Basic and acidic residues" evidence="1">
    <location>
        <begin position="51"/>
        <end position="65"/>
    </location>
</feature>
<sequence length="75" mass="8546">MKAQVGTVARLMAARLKDGRTVRARINEDLVQEATGDPDPSVRRAARAELARREEMEREEARVQEMRPTPEPVEF</sequence>
<dbReference type="EMBL" id="BARS01016735">
    <property type="protein sequence ID" value="GAF90179.1"/>
    <property type="molecule type" value="Genomic_DNA"/>
</dbReference>
<reference evidence="2" key="1">
    <citation type="journal article" date="2014" name="Front. Microbiol.">
        <title>High frequency of phylogenetically diverse reductive dehalogenase-homologous genes in deep subseafloor sedimentary metagenomes.</title>
        <authorList>
            <person name="Kawai M."/>
            <person name="Futagami T."/>
            <person name="Toyoda A."/>
            <person name="Takaki Y."/>
            <person name="Nishi S."/>
            <person name="Hori S."/>
            <person name="Arai W."/>
            <person name="Tsubouchi T."/>
            <person name="Morono Y."/>
            <person name="Uchiyama I."/>
            <person name="Ito T."/>
            <person name="Fujiyama A."/>
            <person name="Inagaki F."/>
            <person name="Takami H."/>
        </authorList>
    </citation>
    <scope>NUCLEOTIDE SEQUENCE</scope>
    <source>
        <strain evidence="2">Expedition CK06-06</strain>
    </source>
</reference>
<gene>
    <name evidence="2" type="ORF">S01H1_27481</name>
</gene>
<name>X0TAD9_9ZZZZ</name>
<evidence type="ECO:0000313" key="2">
    <source>
        <dbReference type="EMBL" id="GAF90179.1"/>
    </source>
</evidence>
<proteinExistence type="predicted"/>
<comment type="caution">
    <text evidence="2">The sequence shown here is derived from an EMBL/GenBank/DDBJ whole genome shotgun (WGS) entry which is preliminary data.</text>
</comment>